<feature type="compositionally biased region" description="Polar residues" evidence="2">
    <location>
        <begin position="1"/>
        <end position="10"/>
    </location>
</feature>
<accession>A0A6S6W7I5</accession>
<feature type="region of interest" description="Disordered" evidence="2">
    <location>
        <begin position="1"/>
        <end position="29"/>
    </location>
</feature>
<evidence type="ECO:0000313" key="4">
    <source>
        <dbReference type="EMBL" id="CAE7178924.1"/>
    </source>
</evidence>
<keyword evidence="3" id="KW-1133">Transmembrane helix</keyword>
<keyword evidence="3" id="KW-0472">Membrane</keyword>
<evidence type="ECO:0000256" key="3">
    <source>
        <dbReference type="SAM" id="Phobius"/>
    </source>
</evidence>
<evidence type="ECO:0000256" key="1">
    <source>
        <dbReference type="SAM" id="Coils"/>
    </source>
</evidence>
<dbReference type="EMBL" id="HG992981">
    <property type="protein sequence ID" value="CAE7178924.1"/>
    <property type="molecule type" value="Genomic_DNA"/>
</dbReference>
<keyword evidence="3" id="KW-0812">Transmembrane</keyword>
<sequence>MPRVDGQSTPWRRARPSIKRHHPPDPSFRDLEICSWVFATLFVVGPWAWMEKRWGERKKSNQKKIAAFKAKLKDIEEAKAKKEKGQK</sequence>
<dbReference type="AlphaFoldDB" id="A0A6S6W7I5"/>
<organism evidence="4 5">
    <name type="scientific">Pyrenophora teres f. teres</name>
    <dbReference type="NCBI Taxonomy" id="97479"/>
    <lineage>
        <taxon>Eukaryota</taxon>
        <taxon>Fungi</taxon>
        <taxon>Dikarya</taxon>
        <taxon>Ascomycota</taxon>
        <taxon>Pezizomycotina</taxon>
        <taxon>Dothideomycetes</taxon>
        <taxon>Pleosporomycetidae</taxon>
        <taxon>Pleosporales</taxon>
        <taxon>Pleosporineae</taxon>
        <taxon>Pleosporaceae</taxon>
        <taxon>Pyrenophora</taxon>
    </lineage>
</organism>
<reference evidence="4" key="1">
    <citation type="submission" date="2021-02" db="EMBL/GenBank/DDBJ databases">
        <authorList>
            <person name="Syme A R."/>
            <person name="Syme A R."/>
            <person name="Moolhuijzen P."/>
        </authorList>
    </citation>
    <scope>NUCLEOTIDE SEQUENCE</scope>
    <source>
        <strain evidence="4">W1-1</strain>
    </source>
</reference>
<evidence type="ECO:0000256" key="2">
    <source>
        <dbReference type="SAM" id="MobiDB-lite"/>
    </source>
</evidence>
<protein>
    <submittedName>
        <fullName evidence="4">Uncharacterized protein</fullName>
    </submittedName>
</protein>
<keyword evidence="1" id="KW-0175">Coiled coil</keyword>
<gene>
    <name evidence="4" type="ORF">PTTW11_06447</name>
</gene>
<feature type="compositionally biased region" description="Basic residues" evidence="2">
    <location>
        <begin position="12"/>
        <end position="22"/>
    </location>
</feature>
<feature type="coiled-coil region" evidence="1">
    <location>
        <begin position="58"/>
        <end position="85"/>
    </location>
</feature>
<feature type="transmembrane region" description="Helical" evidence="3">
    <location>
        <begin position="33"/>
        <end position="50"/>
    </location>
</feature>
<dbReference type="Proteomes" id="UP000472372">
    <property type="component" value="Chromosome 5"/>
</dbReference>
<proteinExistence type="predicted"/>
<name>A0A6S6W7I5_9PLEO</name>
<evidence type="ECO:0000313" key="5">
    <source>
        <dbReference type="Proteomes" id="UP000472372"/>
    </source>
</evidence>